<evidence type="ECO:0000313" key="3">
    <source>
        <dbReference type="EMBL" id="OGL45559.1"/>
    </source>
</evidence>
<dbReference type="PANTHER" id="PTHR43366">
    <property type="entry name" value="PYRUVATE SYNTHASE SUBUNIT PORC"/>
    <property type="match status" value="1"/>
</dbReference>
<dbReference type="NCBIfam" id="TIGR02175">
    <property type="entry name" value="PorC_KorC"/>
    <property type="match status" value="1"/>
</dbReference>
<dbReference type="AlphaFoldDB" id="A0A1F7RVG1"/>
<dbReference type="InterPro" id="IPR019752">
    <property type="entry name" value="Pyrv/ketoisovalerate_OxRed_cat"/>
</dbReference>
<protein>
    <submittedName>
        <fullName evidence="3">Pyruvate ferredoxin oxidoreductase</fullName>
    </submittedName>
</protein>
<feature type="domain" description="Pyruvate/ketoisovalerate oxidoreductase catalytic" evidence="2">
    <location>
        <begin position="10"/>
        <end position="178"/>
    </location>
</feature>
<dbReference type="SUPFAM" id="SSF53323">
    <property type="entry name" value="Pyruvate-ferredoxin oxidoreductase, PFOR, domain III"/>
    <property type="match status" value="1"/>
</dbReference>
<keyword evidence="3" id="KW-0670">Pyruvate</keyword>
<keyword evidence="1" id="KW-0560">Oxidoreductase</keyword>
<organism evidence="3 4">
    <name type="scientific">Candidatus Schekmanbacteria bacterium RBG_16_38_11</name>
    <dbReference type="NCBI Taxonomy" id="1817880"/>
    <lineage>
        <taxon>Bacteria</taxon>
        <taxon>Candidatus Schekmaniibacteriota</taxon>
    </lineage>
</organism>
<dbReference type="InterPro" id="IPR051626">
    <property type="entry name" value="Oxidoreductase_gamma_subunit"/>
</dbReference>
<dbReference type="Proteomes" id="UP000178435">
    <property type="component" value="Unassembled WGS sequence"/>
</dbReference>
<dbReference type="GO" id="GO:0016625">
    <property type="term" value="F:oxidoreductase activity, acting on the aldehyde or oxo group of donors, iron-sulfur protein as acceptor"/>
    <property type="evidence" value="ECO:0007669"/>
    <property type="project" value="InterPro"/>
</dbReference>
<dbReference type="PANTHER" id="PTHR43366:SF1">
    <property type="entry name" value="PYRUVATE SYNTHASE SUBUNIT PORC"/>
    <property type="match status" value="1"/>
</dbReference>
<dbReference type="InterPro" id="IPR002869">
    <property type="entry name" value="Pyrv_flavodox_OxRed_cen"/>
</dbReference>
<dbReference type="Pfam" id="PF01558">
    <property type="entry name" value="POR"/>
    <property type="match status" value="1"/>
</dbReference>
<reference evidence="3 4" key="1">
    <citation type="journal article" date="2016" name="Nat. Commun.">
        <title>Thousands of microbial genomes shed light on interconnected biogeochemical processes in an aquifer system.</title>
        <authorList>
            <person name="Anantharaman K."/>
            <person name="Brown C.T."/>
            <person name="Hug L.A."/>
            <person name="Sharon I."/>
            <person name="Castelle C.J."/>
            <person name="Probst A.J."/>
            <person name="Thomas B.C."/>
            <person name="Singh A."/>
            <person name="Wilkins M.J."/>
            <person name="Karaoz U."/>
            <person name="Brodie E.L."/>
            <person name="Williams K.H."/>
            <person name="Hubbard S.S."/>
            <person name="Banfield J.F."/>
        </authorList>
    </citation>
    <scope>NUCLEOTIDE SEQUENCE [LARGE SCALE GENOMIC DNA]</scope>
</reference>
<name>A0A1F7RVG1_9BACT</name>
<gene>
    <name evidence="3" type="ORF">A2149_05295</name>
</gene>
<sequence length="197" mass="21361">MIEIRFHGRGGQGAVIASKILSLALFNEGKYVQSFPIFGIERRGAPVAAFIRIDDEPIRLRTCVYNPEYVVVLHSTLIESVNVSAGLKKGGIILINTHKGPETYPGLSSFKVATVDASSIAYSHGLGSPSSPIVNTAILGAFLKITEIVSFNSLENAIREEIPINSEKNISAARDAYEMCKFGYKEKISREMAGIGK</sequence>
<evidence type="ECO:0000259" key="2">
    <source>
        <dbReference type="Pfam" id="PF01558"/>
    </source>
</evidence>
<accession>A0A1F7RVG1</accession>
<comment type="caution">
    <text evidence="3">The sequence shown here is derived from an EMBL/GenBank/DDBJ whole genome shotgun (WGS) entry which is preliminary data.</text>
</comment>
<dbReference type="Gene3D" id="3.40.920.10">
    <property type="entry name" value="Pyruvate-ferredoxin oxidoreductase, PFOR, domain III"/>
    <property type="match status" value="1"/>
</dbReference>
<evidence type="ECO:0000256" key="1">
    <source>
        <dbReference type="ARBA" id="ARBA00023002"/>
    </source>
</evidence>
<dbReference type="EMBL" id="MGDF01000088">
    <property type="protein sequence ID" value="OGL45559.1"/>
    <property type="molecule type" value="Genomic_DNA"/>
</dbReference>
<proteinExistence type="predicted"/>
<dbReference type="InterPro" id="IPR011894">
    <property type="entry name" value="PorC_KorC"/>
</dbReference>
<evidence type="ECO:0000313" key="4">
    <source>
        <dbReference type="Proteomes" id="UP000178435"/>
    </source>
</evidence>